<dbReference type="SUPFAM" id="SSF49313">
    <property type="entry name" value="Cadherin-like"/>
    <property type="match status" value="1"/>
</dbReference>
<dbReference type="GO" id="GO:0005509">
    <property type="term" value="F:calcium ion binding"/>
    <property type="evidence" value="ECO:0007669"/>
    <property type="project" value="InterPro"/>
</dbReference>
<dbReference type="InterPro" id="IPR015919">
    <property type="entry name" value="Cadherin-like_sf"/>
</dbReference>
<name>A0A8J3VJB6_9ACTN</name>
<organism evidence="1 2">
    <name type="scientific">Rhizocola hellebori</name>
    <dbReference type="NCBI Taxonomy" id="1392758"/>
    <lineage>
        <taxon>Bacteria</taxon>
        <taxon>Bacillati</taxon>
        <taxon>Actinomycetota</taxon>
        <taxon>Actinomycetes</taxon>
        <taxon>Micromonosporales</taxon>
        <taxon>Micromonosporaceae</taxon>
        <taxon>Rhizocola</taxon>
    </lineage>
</organism>
<sequence>MVGTSNPAQAAPTGPDAAATPLAAGAVSPTVRLATTEQILAMAARGNGKLMTLGAPDAKAGKAASGSAIAAVNCYLDFTAPYGGGAAGAHIYVDGFVFCDAYIHLGVLTVELYRGADRVANRTVTTAYVPVLYGTAETSTCNAGVYTGVVGATLARYDLTPPSVSLTIVTYPVYIGCGPSTPPATPLAVTNPGNLQGIELVYGTLQMTATGGTAPYTWSATGLPTGLSINSSTGLISGTARAGIYATTVTAVDATGATSSAQFQWTIFRDRCPRC</sequence>
<dbReference type="Gene3D" id="2.60.40.10">
    <property type="entry name" value="Immunoglobulins"/>
    <property type="match status" value="1"/>
</dbReference>
<accession>A0A8J3VJB6</accession>
<evidence type="ECO:0000313" key="1">
    <source>
        <dbReference type="EMBL" id="GIH08262.1"/>
    </source>
</evidence>
<dbReference type="GO" id="GO:0005975">
    <property type="term" value="P:carbohydrate metabolic process"/>
    <property type="evidence" value="ECO:0007669"/>
    <property type="project" value="UniProtKB-ARBA"/>
</dbReference>
<dbReference type="InterPro" id="IPR013783">
    <property type="entry name" value="Ig-like_fold"/>
</dbReference>
<dbReference type="AlphaFoldDB" id="A0A8J3VJB6"/>
<reference evidence="1" key="1">
    <citation type="submission" date="2021-01" db="EMBL/GenBank/DDBJ databases">
        <title>Whole genome shotgun sequence of Rhizocola hellebori NBRC 109834.</title>
        <authorList>
            <person name="Komaki H."/>
            <person name="Tamura T."/>
        </authorList>
    </citation>
    <scope>NUCLEOTIDE SEQUENCE</scope>
    <source>
        <strain evidence="1">NBRC 109834</strain>
    </source>
</reference>
<protein>
    <submittedName>
        <fullName evidence="1">Uncharacterized protein</fullName>
    </submittedName>
</protein>
<dbReference type="Pfam" id="PF05345">
    <property type="entry name" value="He_PIG"/>
    <property type="match status" value="1"/>
</dbReference>
<dbReference type="GO" id="GO:0016020">
    <property type="term" value="C:membrane"/>
    <property type="evidence" value="ECO:0007669"/>
    <property type="project" value="InterPro"/>
</dbReference>
<keyword evidence="2" id="KW-1185">Reference proteome</keyword>
<gene>
    <name evidence="1" type="ORF">Rhe02_63290</name>
</gene>
<dbReference type="Proteomes" id="UP000612899">
    <property type="component" value="Unassembled WGS sequence"/>
</dbReference>
<comment type="caution">
    <text evidence="1">The sequence shown here is derived from an EMBL/GenBank/DDBJ whole genome shotgun (WGS) entry which is preliminary data.</text>
</comment>
<dbReference type="EMBL" id="BONY01000047">
    <property type="protein sequence ID" value="GIH08262.1"/>
    <property type="molecule type" value="Genomic_DNA"/>
</dbReference>
<proteinExistence type="predicted"/>
<evidence type="ECO:0000313" key="2">
    <source>
        <dbReference type="Proteomes" id="UP000612899"/>
    </source>
</evidence>